<dbReference type="EMBL" id="QRGP01000003">
    <property type="protein sequence ID" value="RDV01712.1"/>
    <property type="molecule type" value="Genomic_DNA"/>
</dbReference>
<evidence type="ECO:0000256" key="1">
    <source>
        <dbReference type="SAM" id="SignalP"/>
    </source>
</evidence>
<dbReference type="AlphaFoldDB" id="A0A371B2F3"/>
<evidence type="ECO:0000313" key="2">
    <source>
        <dbReference type="EMBL" id="RDV01712.1"/>
    </source>
</evidence>
<dbReference type="OrthoDB" id="7562968at2"/>
<dbReference type="SUPFAM" id="SSF69304">
    <property type="entry name" value="Tricorn protease N-terminal domain"/>
    <property type="match status" value="1"/>
</dbReference>
<feature type="chain" id="PRO_5016959826" evidence="1">
    <location>
        <begin position="23"/>
        <end position="226"/>
    </location>
</feature>
<keyword evidence="3" id="KW-1185">Reference proteome</keyword>
<comment type="caution">
    <text evidence="2">The sequence shown here is derived from an EMBL/GenBank/DDBJ whole genome shotgun (WGS) entry which is preliminary data.</text>
</comment>
<sequence length="226" mass="24979">MRPWLHVVLAFVGLALTNPSFANQPDVSITDEGQVIYYNGEGLPTRLSAPGKFRQATLASDDRTVAFIEILVEGTPTYDDTRTQLWIADGATGQARILFKPRPADDRKANMAALWNPLFSLNGGFVYVESEAWVTSAAIHQINVQTGAEKYVIDGSIHALVRTGPYRGYLLVQRHLYPKNPEEGAYGEVHLIRPDGKFILAIPGNKDGDPVESVDAWIKDKGWSAW</sequence>
<accession>A0A371B2F3</accession>
<dbReference type="RefSeq" id="WP_115550490.1">
    <property type="nucleotide sequence ID" value="NZ_QRGP01000003.1"/>
</dbReference>
<feature type="signal peptide" evidence="1">
    <location>
        <begin position="1"/>
        <end position="22"/>
    </location>
</feature>
<protein>
    <submittedName>
        <fullName evidence="2">Uncharacterized protein</fullName>
    </submittedName>
</protein>
<reference evidence="3" key="1">
    <citation type="submission" date="2018-08" db="EMBL/GenBank/DDBJ databases">
        <authorList>
            <person name="Kim S.-J."/>
            <person name="Jung G.-Y."/>
        </authorList>
    </citation>
    <scope>NUCLEOTIDE SEQUENCE [LARGE SCALE GENOMIC DNA]</scope>
    <source>
        <strain evidence="3">GY_G</strain>
    </source>
</reference>
<keyword evidence="1" id="KW-0732">Signal</keyword>
<organism evidence="2 3">
    <name type="scientific">Sphingorhabdus pulchriflava</name>
    <dbReference type="NCBI Taxonomy" id="2292257"/>
    <lineage>
        <taxon>Bacteria</taxon>
        <taxon>Pseudomonadati</taxon>
        <taxon>Pseudomonadota</taxon>
        <taxon>Alphaproteobacteria</taxon>
        <taxon>Sphingomonadales</taxon>
        <taxon>Sphingomonadaceae</taxon>
        <taxon>Sphingorhabdus</taxon>
    </lineage>
</organism>
<proteinExistence type="predicted"/>
<gene>
    <name evidence="2" type="ORF">DXH95_15655</name>
</gene>
<evidence type="ECO:0000313" key="3">
    <source>
        <dbReference type="Proteomes" id="UP000263833"/>
    </source>
</evidence>
<dbReference type="Proteomes" id="UP000263833">
    <property type="component" value="Unassembled WGS sequence"/>
</dbReference>
<name>A0A371B2F3_9SPHN</name>